<name>A0A7J7LW73_9MAGN</name>
<accession>A0A7J7LW73</accession>
<dbReference type="OrthoDB" id="18781at2759"/>
<evidence type="ECO:0000313" key="2">
    <source>
        <dbReference type="EMBL" id="KAF6146865.1"/>
    </source>
</evidence>
<dbReference type="GO" id="GO:0005634">
    <property type="term" value="C:nucleus"/>
    <property type="evidence" value="ECO:0007669"/>
    <property type="project" value="TreeGrafter"/>
</dbReference>
<comment type="caution">
    <text evidence="2">The sequence shown here is derived from an EMBL/GenBank/DDBJ whole genome shotgun (WGS) entry which is preliminary data.</text>
</comment>
<organism evidence="2 3">
    <name type="scientific">Kingdonia uniflora</name>
    <dbReference type="NCBI Taxonomy" id="39325"/>
    <lineage>
        <taxon>Eukaryota</taxon>
        <taxon>Viridiplantae</taxon>
        <taxon>Streptophyta</taxon>
        <taxon>Embryophyta</taxon>
        <taxon>Tracheophyta</taxon>
        <taxon>Spermatophyta</taxon>
        <taxon>Magnoliopsida</taxon>
        <taxon>Ranunculales</taxon>
        <taxon>Circaeasteraceae</taxon>
        <taxon>Kingdonia</taxon>
    </lineage>
</organism>
<reference evidence="2 3" key="1">
    <citation type="journal article" date="2020" name="IScience">
        <title>Genome Sequencing of the Endangered Kingdonia uniflora (Circaeasteraceae, Ranunculales) Reveals Potential Mechanisms of Evolutionary Specialization.</title>
        <authorList>
            <person name="Sun Y."/>
            <person name="Deng T."/>
            <person name="Zhang A."/>
            <person name="Moore M.J."/>
            <person name="Landis J.B."/>
            <person name="Lin N."/>
            <person name="Zhang H."/>
            <person name="Zhang X."/>
            <person name="Huang J."/>
            <person name="Zhang X."/>
            <person name="Sun H."/>
            <person name="Wang H."/>
        </authorList>
    </citation>
    <scope>NUCLEOTIDE SEQUENCE [LARGE SCALE GENOMIC DNA]</scope>
    <source>
        <strain evidence="2">TB1705</strain>
        <tissue evidence="2">Leaf</tissue>
    </source>
</reference>
<dbReference type="AlphaFoldDB" id="A0A7J7LW73"/>
<keyword evidence="3" id="KW-1185">Reference proteome</keyword>
<proteinExistence type="predicted"/>
<dbReference type="GO" id="GO:0006289">
    <property type="term" value="P:nucleotide-excision repair"/>
    <property type="evidence" value="ECO:0007669"/>
    <property type="project" value="TreeGrafter"/>
</dbReference>
<sequence length="151" mass="17117">MHQGKTYLVNALDLSGKVVLCQEADLKYYTKMRDYTDIHVNGGDIVRIYFATLLTWLQSANPHDTRYYPERILLYDKHPGGSGISVQVQPHFRELLTAALDLLISCHCSGGTGFPNCVQVSFDRVVSSQKEKLFFQSSFVLLILNLEKCQN</sequence>
<protein>
    <recommendedName>
        <fullName evidence="1">MrfA-like Zn-binding domain-containing protein</fullName>
    </recommendedName>
</protein>
<dbReference type="EMBL" id="JACGCM010001954">
    <property type="protein sequence ID" value="KAF6146865.1"/>
    <property type="molecule type" value="Genomic_DNA"/>
</dbReference>
<dbReference type="Proteomes" id="UP000541444">
    <property type="component" value="Unassembled WGS sequence"/>
</dbReference>
<evidence type="ECO:0000259" key="1">
    <source>
        <dbReference type="Pfam" id="PF09369"/>
    </source>
</evidence>
<dbReference type="InterPro" id="IPR018973">
    <property type="entry name" value="MZB"/>
</dbReference>
<dbReference type="Pfam" id="PF09369">
    <property type="entry name" value="MZB"/>
    <property type="match status" value="1"/>
</dbReference>
<gene>
    <name evidence="2" type="ORF">GIB67_018518</name>
</gene>
<dbReference type="GO" id="GO:0043138">
    <property type="term" value="F:3'-5' DNA helicase activity"/>
    <property type="evidence" value="ECO:0007669"/>
    <property type="project" value="TreeGrafter"/>
</dbReference>
<feature type="domain" description="MrfA-like Zn-binding" evidence="1">
    <location>
        <begin position="64"/>
        <end position="118"/>
    </location>
</feature>
<dbReference type="GO" id="GO:0036297">
    <property type="term" value="P:interstrand cross-link repair"/>
    <property type="evidence" value="ECO:0007669"/>
    <property type="project" value="TreeGrafter"/>
</dbReference>
<dbReference type="PANTHER" id="PTHR47957:SF3">
    <property type="entry name" value="ATP-DEPENDENT HELICASE HRQ1"/>
    <property type="match status" value="1"/>
</dbReference>
<dbReference type="PANTHER" id="PTHR47957">
    <property type="entry name" value="ATP-DEPENDENT HELICASE HRQ1"/>
    <property type="match status" value="1"/>
</dbReference>
<evidence type="ECO:0000313" key="3">
    <source>
        <dbReference type="Proteomes" id="UP000541444"/>
    </source>
</evidence>